<dbReference type="GO" id="GO:0006890">
    <property type="term" value="P:retrograde vesicle-mediated transport, Golgi to endoplasmic reticulum"/>
    <property type="evidence" value="ECO:0007669"/>
    <property type="project" value="UniProtKB-UniRule"/>
</dbReference>
<evidence type="ECO:0000256" key="8">
    <source>
        <dbReference type="ARBA" id="ARBA00023034"/>
    </source>
</evidence>
<reference evidence="15" key="1">
    <citation type="submission" date="2017-02" db="UniProtKB">
        <authorList>
            <consortium name="WormBaseParasite"/>
        </authorList>
    </citation>
    <scope>IDENTIFICATION</scope>
</reference>
<evidence type="ECO:0000256" key="12">
    <source>
        <dbReference type="RuleBase" id="RU366053"/>
    </source>
</evidence>
<protein>
    <recommendedName>
        <fullName evidence="12">Coatomer subunit zeta</fullName>
    </recommendedName>
</protein>
<dbReference type="Proteomes" id="UP000046393">
    <property type="component" value="Unplaced"/>
</dbReference>
<comment type="subcellular location">
    <subcellularLocation>
        <location evidence="12">Cytoplasm</location>
    </subcellularLocation>
    <subcellularLocation>
        <location evidence="1 12">Golgi apparatus membrane</location>
        <topology evidence="1 12">Peripheral membrane protein</topology>
        <orientation evidence="1 12">Cytoplasmic side</orientation>
    </subcellularLocation>
    <subcellularLocation>
        <location evidence="12">Cytoplasmic vesicle</location>
        <location evidence="12">COPI-coated vesicle membrane</location>
        <topology evidence="12">Peripheral membrane protein</topology>
        <orientation evidence="12">Cytoplasmic side</orientation>
    </subcellularLocation>
</comment>
<dbReference type="AlphaFoldDB" id="A0A0N5AXN9"/>
<evidence type="ECO:0000313" key="15">
    <source>
        <dbReference type="WBParaSite" id="SMUV_0000971801-mRNA-1"/>
    </source>
</evidence>
<keyword evidence="5 12" id="KW-0963">Cytoplasm</keyword>
<proteinExistence type="inferred from homology"/>
<keyword evidence="4 12" id="KW-0813">Transport</keyword>
<keyword evidence="10 12" id="KW-0968">Cytoplasmic vesicle</keyword>
<evidence type="ECO:0000256" key="4">
    <source>
        <dbReference type="ARBA" id="ARBA00022448"/>
    </source>
</evidence>
<dbReference type="InterPro" id="IPR022775">
    <property type="entry name" value="AP_mu_sigma_su"/>
</dbReference>
<keyword evidence="9 12" id="KW-0472">Membrane</keyword>
<keyword evidence="7 12" id="KW-0653">Protein transport</keyword>
<sequence>MGRLDLNTIKGIAILDQDGNRVLAKYYDNEAFPSTKEQLAFEKSLFQKTYKANAEIILLDGLICVYRSNVDLFFYVMGSCEENELILMAALNCLYDSFAIVLRKNVEKKTLVDNMDIAMLILDELCDNGVLMETDSQAVAGRALRSDEITLSEQSLSQVGISLIGTAKEQLKWSLLK</sequence>
<evidence type="ECO:0000256" key="1">
    <source>
        <dbReference type="ARBA" id="ARBA00004255"/>
    </source>
</evidence>
<dbReference type="InterPro" id="IPR039652">
    <property type="entry name" value="Coatomer_zeta"/>
</dbReference>
<dbReference type="STRING" id="451379.A0A0N5AXN9"/>
<dbReference type="PANTHER" id="PTHR11043">
    <property type="entry name" value="ZETA-COAT PROTEIN"/>
    <property type="match status" value="1"/>
</dbReference>
<evidence type="ECO:0000313" key="14">
    <source>
        <dbReference type="Proteomes" id="UP000046393"/>
    </source>
</evidence>
<comment type="similarity">
    <text evidence="2 12">Belongs to the adaptor complexes small subunit family.</text>
</comment>
<evidence type="ECO:0000256" key="2">
    <source>
        <dbReference type="ARBA" id="ARBA00006972"/>
    </source>
</evidence>
<evidence type="ECO:0000256" key="3">
    <source>
        <dbReference type="ARBA" id="ARBA00011775"/>
    </source>
</evidence>
<comment type="function">
    <text evidence="11">The coatomer is a cytosolic protein complex that binds to dilysine motifs and reversibly associates with Golgi non-clathrin-coated vesicles, which further mediate biosynthetic protein transport from the ER, via the Golgi up to the trans Golgi network. Coatomer complex is required for budding from Golgi membranes, and is essential for the retrograde Golgi-to-ER transport of dilysine-tagged proteins. The zeta subunit may be involved in regulating the coat assembly and, hence, the rate of biosynthetic protein transport due to its association-dissociation properties with the coatomer complex.</text>
</comment>
<evidence type="ECO:0000256" key="11">
    <source>
        <dbReference type="ARBA" id="ARBA00045555"/>
    </source>
</evidence>
<evidence type="ECO:0000256" key="7">
    <source>
        <dbReference type="ARBA" id="ARBA00022927"/>
    </source>
</evidence>
<keyword evidence="6 12" id="KW-0931">ER-Golgi transport</keyword>
<evidence type="ECO:0000256" key="10">
    <source>
        <dbReference type="ARBA" id="ARBA00023329"/>
    </source>
</evidence>
<evidence type="ECO:0000256" key="9">
    <source>
        <dbReference type="ARBA" id="ARBA00023136"/>
    </source>
</evidence>
<feature type="domain" description="AP complex mu/sigma subunit" evidence="13">
    <location>
        <begin position="9"/>
        <end position="142"/>
    </location>
</feature>
<keyword evidence="14" id="KW-1185">Reference proteome</keyword>
<dbReference type="GO" id="GO:0030126">
    <property type="term" value="C:COPI vesicle coat"/>
    <property type="evidence" value="ECO:0007669"/>
    <property type="project" value="UniProtKB-UniRule"/>
</dbReference>
<dbReference type="SUPFAM" id="SSF64356">
    <property type="entry name" value="SNARE-like"/>
    <property type="match status" value="1"/>
</dbReference>
<dbReference type="Gene3D" id="3.30.450.60">
    <property type="match status" value="1"/>
</dbReference>
<name>A0A0N5AXN9_9BILA</name>
<dbReference type="WBParaSite" id="SMUV_0000971801-mRNA-1">
    <property type="protein sequence ID" value="SMUV_0000971801-mRNA-1"/>
    <property type="gene ID" value="SMUV_0000971801"/>
</dbReference>
<dbReference type="InterPro" id="IPR011012">
    <property type="entry name" value="Longin-like_dom_sf"/>
</dbReference>
<dbReference type="Pfam" id="PF01217">
    <property type="entry name" value="Clat_adaptor_s"/>
    <property type="match status" value="1"/>
</dbReference>
<organism evidence="14 15">
    <name type="scientific">Syphacia muris</name>
    <dbReference type="NCBI Taxonomy" id="451379"/>
    <lineage>
        <taxon>Eukaryota</taxon>
        <taxon>Metazoa</taxon>
        <taxon>Ecdysozoa</taxon>
        <taxon>Nematoda</taxon>
        <taxon>Chromadorea</taxon>
        <taxon>Rhabditida</taxon>
        <taxon>Spirurina</taxon>
        <taxon>Oxyuridomorpha</taxon>
        <taxon>Oxyuroidea</taxon>
        <taxon>Oxyuridae</taxon>
        <taxon>Syphacia</taxon>
    </lineage>
</organism>
<dbReference type="CDD" id="cd14829">
    <property type="entry name" value="Zeta-COP"/>
    <property type="match status" value="1"/>
</dbReference>
<dbReference type="FunFam" id="3.30.450.60:FF:000013">
    <property type="entry name" value="Coatomer subunit zeta"/>
    <property type="match status" value="1"/>
</dbReference>
<accession>A0A0N5AXN9</accession>
<dbReference type="GO" id="GO:0006886">
    <property type="term" value="P:intracellular protein transport"/>
    <property type="evidence" value="ECO:0007669"/>
    <property type="project" value="TreeGrafter"/>
</dbReference>
<keyword evidence="8 12" id="KW-0333">Golgi apparatus</keyword>
<evidence type="ECO:0000256" key="5">
    <source>
        <dbReference type="ARBA" id="ARBA00022490"/>
    </source>
</evidence>
<comment type="subunit">
    <text evidence="3 12">Oligomeric complex that consists of at least the alpha, beta, beta', gamma, delta, epsilon and zeta subunits.</text>
</comment>
<dbReference type="GO" id="GO:0000139">
    <property type="term" value="C:Golgi membrane"/>
    <property type="evidence" value="ECO:0007669"/>
    <property type="project" value="UniProtKB-SubCell"/>
</dbReference>
<dbReference type="PANTHER" id="PTHR11043:SF0">
    <property type="entry name" value="COATOMER SUBUNIT ZETA"/>
    <property type="match status" value="1"/>
</dbReference>
<dbReference type="GO" id="GO:0006891">
    <property type="term" value="P:intra-Golgi vesicle-mediated transport"/>
    <property type="evidence" value="ECO:0007669"/>
    <property type="project" value="TreeGrafter"/>
</dbReference>
<evidence type="ECO:0000256" key="6">
    <source>
        <dbReference type="ARBA" id="ARBA00022892"/>
    </source>
</evidence>
<evidence type="ECO:0000259" key="13">
    <source>
        <dbReference type="Pfam" id="PF01217"/>
    </source>
</evidence>